<evidence type="ECO:0000313" key="2">
    <source>
        <dbReference type="EMBL" id="KAA5603522.1"/>
    </source>
</evidence>
<dbReference type="PANTHER" id="PTHR35882:SF2">
    <property type="entry name" value="PELA"/>
    <property type="match status" value="1"/>
</dbReference>
<keyword evidence="3" id="KW-1185">Reference proteome</keyword>
<sequence>MRGCRTVSSMLTRRTILGGGAGVAMSSILAPRPAAARVALGGESPLRWVVFYGQTANEDVLAGYDIVILDPAFKGSLARIGKASASVCGYLSIGEIRTASPAFASLDRDALLEENPSWPGTRRVDIRHPSWSASLLDQQIPALLSAGFKGLMLDTLDTPPYLEETNPSRYKGMATAAVDIVQSIRKRWPDISIIANRGYAILPRLVDCIDAIIAESLLTTPNLAGTGFVLADGRSVELQMRLLEPARNRHPALPILTLDYWDLSDRDGICRIYGRERALGHHPYVATRLLDRVVPKPACEASL</sequence>
<organism evidence="2 3">
    <name type="scientific">Blastochloris sulfoviridis</name>
    <dbReference type="NCBI Taxonomy" id="50712"/>
    <lineage>
        <taxon>Bacteria</taxon>
        <taxon>Pseudomonadati</taxon>
        <taxon>Pseudomonadota</taxon>
        <taxon>Alphaproteobacteria</taxon>
        <taxon>Hyphomicrobiales</taxon>
        <taxon>Blastochloridaceae</taxon>
        <taxon>Blastochloris</taxon>
    </lineage>
</organism>
<name>A0A5M6I5T5_9HYPH</name>
<dbReference type="Pfam" id="PF03537">
    <property type="entry name" value="Glyco_hydro_114"/>
    <property type="match status" value="1"/>
</dbReference>
<dbReference type="InterPro" id="IPR006311">
    <property type="entry name" value="TAT_signal"/>
</dbReference>
<evidence type="ECO:0000313" key="3">
    <source>
        <dbReference type="Proteomes" id="UP000323886"/>
    </source>
</evidence>
<dbReference type="AlphaFoldDB" id="A0A5M6I5T5"/>
<proteinExistence type="predicted"/>
<feature type="domain" description="Glycoside-hydrolase family GH114 TIM-barrel" evidence="1">
    <location>
        <begin position="61"/>
        <end position="291"/>
    </location>
</feature>
<reference evidence="2 3" key="1">
    <citation type="submission" date="2019-09" db="EMBL/GenBank/DDBJ databases">
        <title>Draft Whole-Genome sequence of Blastochloris sulfoviridis DSM 729.</title>
        <authorList>
            <person name="Meyer T.E."/>
            <person name="Kyndt J.A."/>
        </authorList>
    </citation>
    <scope>NUCLEOTIDE SEQUENCE [LARGE SCALE GENOMIC DNA]</scope>
    <source>
        <strain evidence="2 3">DSM 729</strain>
    </source>
</reference>
<dbReference type="Proteomes" id="UP000323886">
    <property type="component" value="Unassembled WGS sequence"/>
</dbReference>
<dbReference type="EMBL" id="VWPL01000001">
    <property type="protein sequence ID" value="KAA5603522.1"/>
    <property type="molecule type" value="Genomic_DNA"/>
</dbReference>
<dbReference type="SUPFAM" id="SSF51445">
    <property type="entry name" value="(Trans)glycosidases"/>
    <property type="match status" value="1"/>
</dbReference>
<evidence type="ECO:0000259" key="1">
    <source>
        <dbReference type="Pfam" id="PF03537"/>
    </source>
</evidence>
<dbReference type="OrthoDB" id="10730at2"/>
<dbReference type="InterPro" id="IPR017853">
    <property type="entry name" value="GH"/>
</dbReference>
<protein>
    <recommendedName>
        <fullName evidence="1">Glycoside-hydrolase family GH114 TIM-barrel domain-containing protein</fullName>
    </recommendedName>
</protein>
<accession>A0A5M6I5T5</accession>
<dbReference type="InterPro" id="IPR004352">
    <property type="entry name" value="GH114_TIM-barrel"/>
</dbReference>
<dbReference type="PANTHER" id="PTHR35882">
    <property type="entry name" value="PELA"/>
    <property type="match status" value="1"/>
</dbReference>
<comment type="caution">
    <text evidence="2">The sequence shown here is derived from an EMBL/GenBank/DDBJ whole genome shotgun (WGS) entry which is preliminary data.</text>
</comment>
<gene>
    <name evidence="2" type="ORF">F1193_00035</name>
</gene>
<dbReference type="Gene3D" id="3.20.20.70">
    <property type="entry name" value="Aldolase class I"/>
    <property type="match status" value="1"/>
</dbReference>
<dbReference type="PROSITE" id="PS51318">
    <property type="entry name" value="TAT"/>
    <property type="match status" value="1"/>
</dbReference>
<dbReference type="InterPro" id="IPR013785">
    <property type="entry name" value="Aldolase_TIM"/>
</dbReference>